<organism evidence="9 10">
    <name type="scientific">Paraoerskovia sediminicola</name>
    <dbReference type="NCBI Taxonomy" id="1138587"/>
    <lineage>
        <taxon>Bacteria</taxon>
        <taxon>Bacillati</taxon>
        <taxon>Actinomycetota</taxon>
        <taxon>Actinomycetes</taxon>
        <taxon>Micrococcales</taxon>
        <taxon>Cellulomonadaceae</taxon>
        <taxon>Paraoerskovia</taxon>
    </lineage>
</organism>
<proteinExistence type="predicted"/>
<evidence type="ECO:0000256" key="3">
    <source>
        <dbReference type="ARBA" id="ARBA00022692"/>
    </source>
</evidence>
<keyword evidence="10" id="KW-1185">Reference proteome</keyword>
<dbReference type="RefSeq" id="WP_286219167.1">
    <property type="nucleotide sequence ID" value="NZ_AP027729.1"/>
</dbReference>
<evidence type="ECO:0000256" key="4">
    <source>
        <dbReference type="ARBA" id="ARBA00022989"/>
    </source>
</evidence>
<evidence type="ECO:0000259" key="7">
    <source>
        <dbReference type="Pfam" id="PF09851"/>
    </source>
</evidence>
<dbReference type="EMBL" id="AP027729">
    <property type="protein sequence ID" value="BDZ42146.1"/>
    <property type="molecule type" value="Genomic_DNA"/>
</dbReference>
<feature type="transmembrane region" description="Helical" evidence="6">
    <location>
        <begin position="7"/>
        <end position="27"/>
    </location>
</feature>
<accession>A0ABN6XBE1</accession>
<feature type="domain" description="SHOCT" evidence="7">
    <location>
        <begin position="98"/>
        <end position="125"/>
    </location>
</feature>
<dbReference type="Pfam" id="PF13396">
    <property type="entry name" value="PLDc_N"/>
    <property type="match status" value="1"/>
</dbReference>
<keyword evidence="5 6" id="KW-0472">Membrane</keyword>
<evidence type="ECO:0000259" key="8">
    <source>
        <dbReference type="Pfam" id="PF13396"/>
    </source>
</evidence>
<keyword evidence="2" id="KW-1003">Cell membrane</keyword>
<dbReference type="InterPro" id="IPR027379">
    <property type="entry name" value="CLS_N"/>
</dbReference>
<dbReference type="Pfam" id="PF09851">
    <property type="entry name" value="SHOCT"/>
    <property type="match status" value="1"/>
</dbReference>
<evidence type="ECO:0000256" key="6">
    <source>
        <dbReference type="SAM" id="Phobius"/>
    </source>
</evidence>
<evidence type="ECO:0000313" key="10">
    <source>
        <dbReference type="Proteomes" id="UP001321475"/>
    </source>
</evidence>
<keyword evidence="3 6" id="KW-0812">Transmembrane</keyword>
<evidence type="ECO:0000256" key="5">
    <source>
        <dbReference type="ARBA" id="ARBA00023136"/>
    </source>
</evidence>
<gene>
    <name evidence="9" type="ORF">GCM10025865_14450</name>
</gene>
<evidence type="ECO:0000313" key="9">
    <source>
        <dbReference type="EMBL" id="BDZ42146.1"/>
    </source>
</evidence>
<dbReference type="Proteomes" id="UP001321475">
    <property type="component" value="Chromosome"/>
</dbReference>
<sequence length="127" mass="14133">MDFLDFFWLIIVSFAFIAYLIVLFQIISDLIRDHELSGWWKALWFVALVFIPFLTALIYFIARGRGMARRQASAVAQAKADTDEYIRSTAAGAASPADQIAQAKTLLDSGAINDAEFEVIKAKALQA</sequence>
<evidence type="ECO:0000256" key="2">
    <source>
        <dbReference type="ARBA" id="ARBA00022475"/>
    </source>
</evidence>
<keyword evidence="4 6" id="KW-1133">Transmembrane helix</keyword>
<feature type="transmembrane region" description="Helical" evidence="6">
    <location>
        <begin position="39"/>
        <end position="62"/>
    </location>
</feature>
<evidence type="ECO:0000256" key="1">
    <source>
        <dbReference type="ARBA" id="ARBA00004651"/>
    </source>
</evidence>
<comment type="subcellular location">
    <subcellularLocation>
        <location evidence="1">Cell membrane</location>
        <topology evidence="1">Multi-pass membrane protein</topology>
    </subcellularLocation>
</comment>
<feature type="domain" description="Cardiolipin synthase N-terminal" evidence="8">
    <location>
        <begin position="18"/>
        <end position="63"/>
    </location>
</feature>
<dbReference type="InterPro" id="IPR018649">
    <property type="entry name" value="SHOCT"/>
</dbReference>
<protein>
    <submittedName>
        <fullName evidence="9">Membrane protein</fullName>
    </submittedName>
</protein>
<reference evidence="10" key="1">
    <citation type="journal article" date="2019" name="Int. J. Syst. Evol. Microbiol.">
        <title>The Global Catalogue of Microorganisms (GCM) 10K type strain sequencing project: providing services to taxonomists for standard genome sequencing and annotation.</title>
        <authorList>
            <consortium name="The Broad Institute Genomics Platform"/>
            <consortium name="The Broad Institute Genome Sequencing Center for Infectious Disease"/>
            <person name="Wu L."/>
            <person name="Ma J."/>
        </authorList>
    </citation>
    <scope>NUCLEOTIDE SEQUENCE [LARGE SCALE GENOMIC DNA]</scope>
    <source>
        <strain evidence="10">NBRC 108565</strain>
    </source>
</reference>
<name>A0ABN6XBE1_9CELL</name>